<organism evidence="2 3">
    <name type="scientific">Marinomonas sargassi</name>
    <dbReference type="NCBI Taxonomy" id="2984494"/>
    <lineage>
        <taxon>Bacteria</taxon>
        <taxon>Pseudomonadati</taxon>
        <taxon>Pseudomonadota</taxon>
        <taxon>Gammaproteobacteria</taxon>
        <taxon>Oceanospirillales</taxon>
        <taxon>Oceanospirillaceae</taxon>
        <taxon>Marinomonas</taxon>
    </lineage>
</organism>
<dbReference type="EMBL" id="JAOVZB010000005">
    <property type="protein sequence ID" value="MCV2403597.1"/>
    <property type="molecule type" value="Genomic_DNA"/>
</dbReference>
<evidence type="ECO:0000313" key="3">
    <source>
        <dbReference type="Proteomes" id="UP001209713"/>
    </source>
</evidence>
<accession>A0ABT2YUM5</accession>
<evidence type="ECO:0000256" key="1">
    <source>
        <dbReference type="SAM" id="Phobius"/>
    </source>
</evidence>
<keyword evidence="3" id="KW-1185">Reference proteome</keyword>
<reference evidence="2 3" key="1">
    <citation type="submission" date="2022-10" db="EMBL/GenBank/DDBJ databases">
        <title>Marinomonas transparenta sp. nov. and Marinomonas sargassi sp. nov., isolated from marine alga (Sargassum natans (L.) Gaillon).</title>
        <authorList>
            <person name="Wang Y."/>
        </authorList>
    </citation>
    <scope>NUCLEOTIDE SEQUENCE [LARGE SCALE GENOMIC DNA]</scope>
    <source>
        <strain evidence="2 3">C2222</strain>
    </source>
</reference>
<dbReference type="Proteomes" id="UP001209713">
    <property type="component" value="Unassembled WGS sequence"/>
</dbReference>
<keyword evidence="1" id="KW-1133">Transmembrane helix</keyword>
<protein>
    <submittedName>
        <fullName evidence="2">DUF805 domain-containing protein</fullName>
    </submittedName>
</protein>
<feature type="transmembrane region" description="Helical" evidence="1">
    <location>
        <begin position="52"/>
        <end position="70"/>
    </location>
</feature>
<evidence type="ECO:0000313" key="2">
    <source>
        <dbReference type="EMBL" id="MCV2403597.1"/>
    </source>
</evidence>
<sequence>MNHYMEAWRQCLNFTGRATREAFWIFFFVHCLISAVFVFLEIQVGLSWKIDAIYSLAVFLPALAITIRRLHDTNRSAWWLALLLIPAIGMIWLLILLALPSTHDANNDSIAIGEIA</sequence>
<keyword evidence="1" id="KW-0472">Membrane</keyword>
<dbReference type="PANTHER" id="PTHR34980">
    <property type="entry name" value="INNER MEMBRANE PROTEIN-RELATED-RELATED"/>
    <property type="match status" value="1"/>
</dbReference>
<feature type="transmembrane region" description="Helical" evidence="1">
    <location>
        <begin position="21"/>
        <end position="40"/>
    </location>
</feature>
<gene>
    <name evidence="2" type="ORF">OFY17_12010</name>
</gene>
<dbReference type="Pfam" id="PF05656">
    <property type="entry name" value="DUF805"/>
    <property type="match status" value="1"/>
</dbReference>
<proteinExistence type="predicted"/>
<dbReference type="RefSeq" id="WP_263530974.1">
    <property type="nucleotide sequence ID" value="NZ_JAOVZB010000005.1"/>
</dbReference>
<dbReference type="PANTHER" id="PTHR34980:SF2">
    <property type="entry name" value="INNER MEMBRANE PROTEIN YHAH-RELATED"/>
    <property type="match status" value="1"/>
</dbReference>
<keyword evidence="1" id="KW-0812">Transmembrane</keyword>
<dbReference type="InterPro" id="IPR008523">
    <property type="entry name" value="DUF805"/>
</dbReference>
<feature type="transmembrane region" description="Helical" evidence="1">
    <location>
        <begin position="77"/>
        <end position="99"/>
    </location>
</feature>
<name>A0ABT2YUM5_9GAMM</name>
<comment type="caution">
    <text evidence="2">The sequence shown here is derived from an EMBL/GenBank/DDBJ whole genome shotgun (WGS) entry which is preliminary data.</text>
</comment>